<dbReference type="GO" id="GO:0030313">
    <property type="term" value="C:cell envelope"/>
    <property type="evidence" value="ECO:0007669"/>
    <property type="project" value="UniProtKB-SubCell"/>
</dbReference>
<evidence type="ECO:0000259" key="7">
    <source>
        <dbReference type="Pfam" id="PF00384"/>
    </source>
</evidence>
<feature type="non-terminal residue" evidence="8">
    <location>
        <position position="252"/>
    </location>
</feature>
<protein>
    <recommendedName>
        <fullName evidence="7">Molybdopterin oxidoreductase domain-containing protein</fullName>
    </recommendedName>
</protein>
<feature type="compositionally biased region" description="Basic and acidic residues" evidence="6">
    <location>
        <begin position="229"/>
        <end position="246"/>
    </location>
</feature>
<dbReference type="EMBL" id="BARU01036279">
    <property type="protein sequence ID" value="GAH88994.1"/>
    <property type="molecule type" value="Genomic_DNA"/>
</dbReference>
<reference evidence="8" key="1">
    <citation type="journal article" date="2014" name="Front. Microbiol.">
        <title>High frequency of phylogenetically diverse reductive dehalogenase-homologous genes in deep subseafloor sedimentary metagenomes.</title>
        <authorList>
            <person name="Kawai M."/>
            <person name="Futagami T."/>
            <person name="Toyoda A."/>
            <person name="Takaki Y."/>
            <person name="Nishi S."/>
            <person name="Hori S."/>
            <person name="Arai W."/>
            <person name="Tsubouchi T."/>
            <person name="Morono Y."/>
            <person name="Uchiyama I."/>
            <person name="Ito T."/>
            <person name="Fujiyama A."/>
            <person name="Inagaki F."/>
            <person name="Takami H."/>
        </authorList>
    </citation>
    <scope>NUCLEOTIDE SEQUENCE</scope>
    <source>
        <strain evidence="8">Expedition CK06-06</strain>
    </source>
</reference>
<keyword evidence="4" id="KW-0411">Iron-sulfur</keyword>
<dbReference type="GO" id="GO:0009061">
    <property type="term" value="P:anaerobic respiration"/>
    <property type="evidence" value="ECO:0007669"/>
    <property type="project" value="TreeGrafter"/>
</dbReference>
<evidence type="ECO:0000256" key="1">
    <source>
        <dbReference type="ARBA" id="ARBA00001966"/>
    </source>
</evidence>
<dbReference type="GO" id="GO:0030151">
    <property type="term" value="F:molybdenum ion binding"/>
    <property type="evidence" value="ECO:0007669"/>
    <property type="project" value="TreeGrafter"/>
</dbReference>
<dbReference type="SUPFAM" id="SSF53706">
    <property type="entry name" value="Formate dehydrogenase/DMSO reductase, domains 1-3"/>
    <property type="match status" value="1"/>
</dbReference>
<keyword evidence="4" id="KW-0408">Iron</keyword>
<name>X1KFS4_9ZZZZ</name>
<evidence type="ECO:0000256" key="4">
    <source>
        <dbReference type="ARBA" id="ARBA00022485"/>
    </source>
</evidence>
<dbReference type="AlphaFoldDB" id="X1KFS4"/>
<gene>
    <name evidence="8" type="ORF">S03H2_56681</name>
</gene>
<feature type="region of interest" description="Disordered" evidence="6">
    <location>
        <begin position="229"/>
        <end position="252"/>
    </location>
</feature>
<keyword evidence="5" id="KW-0560">Oxidoreductase</keyword>
<evidence type="ECO:0000256" key="2">
    <source>
        <dbReference type="ARBA" id="ARBA00004196"/>
    </source>
</evidence>
<dbReference type="Pfam" id="PF00384">
    <property type="entry name" value="Molybdopterin"/>
    <property type="match status" value="1"/>
</dbReference>
<dbReference type="GO" id="GO:0016491">
    <property type="term" value="F:oxidoreductase activity"/>
    <property type="evidence" value="ECO:0007669"/>
    <property type="project" value="UniProtKB-KW"/>
</dbReference>
<keyword evidence="4" id="KW-0479">Metal-binding</keyword>
<dbReference type="PANTHER" id="PTHR43598:SF1">
    <property type="entry name" value="FORMATE DEHYDROGENASE-O MAJOR SUBUNIT"/>
    <property type="match status" value="1"/>
</dbReference>
<organism evidence="8">
    <name type="scientific">marine sediment metagenome</name>
    <dbReference type="NCBI Taxonomy" id="412755"/>
    <lineage>
        <taxon>unclassified sequences</taxon>
        <taxon>metagenomes</taxon>
        <taxon>ecological metagenomes</taxon>
    </lineage>
</organism>
<evidence type="ECO:0000256" key="3">
    <source>
        <dbReference type="ARBA" id="ARBA00010312"/>
    </source>
</evidence>
<dbReference type="PANTHER" id="PTHR43598">
    <property type="entry name" value="TUNGSTEN-CONTAINING FORMYLMETHANOFURAN DEHYDROGENASE 2 SUBUNIT B"/>
    <property type="match status" value="1"/>
</dbReference>
<evidence type="ECO:0000256" key="5">
    <source>
        <dbReference type="ARBA" id="ARBA00023002"/>
    </source>
</evidence>
<evidence type="ECO:0000313" key="8">
    <source>
        <dbReference type="EMBL" id="GAH88994.1"/>
    </source>
</evidence>
<dbReference type="GO" id="GO:0009055">
    <property type="term" value="F:electron transfer activity"/>
    <property type="evidence" value="ECO:0007669"/>
    <property type="project" value="TreeGrafter"/>
</dbReference>
<feature type="non-terminal residue" evidence="8">
    <location>
        <position position="1"/>
    </location>
</feature>
<accession>X1KFS4</accession>
<comment type="subcellular location">
    <subcellularLocation>
        <location evidence="2">Cell envelope</location>
    </subcellularLocation>
</comment>
<keyword evidence="4" id="KW-0004">4Fe-4S</keyword>
<feature type="domain" description="Molybdopterin oxidoreductase" evidence="7">
    <location>
        <begin position="5"/>
        <end position="52"/>
    </location>
</feature>
<dbReference type="Gene3D" id="3.40.50.740">
    <property type="match status" value="1"/>
</dbReference>
<comment type="caution">
    <text evidence="8">The sequence shown here is derived from an EMBL/GenBank/DDBJ whole genome shotgun (WGS) entry which is preliminary data.</text>
</comment>
<evidence type="ECO:0000256" key="6">
    <source>
        <dbReference type="SAM" id="MobiDB-lite"/>
    </source>
</evidence>
<proteinExistence type="inferred from homology"/>
<dbReference type="InterPro" id="IPR006656">
    <property type="entry name" value="Mopterin_OxRdtase"/>
</dbReference>
<comment type="similarity">
    <text evidence="3">Belongs to the prokaryotic molybdopterin-containing oxidoreductase family.</text>
</comment>
<dbReference type="GO" id="GO:0051539">
    <property type="term" value="F:4 iron, 4 sulfur cluster binding"/>
    <property type="evidence" value="ECO:0007669"/>
    <property type="project" value="UniProtKB-KW"/>
</dbReference>
<comment type="cofactor">
    <cofactor evidence="1">
        <name>[4Fe-4S] cluster</name>
        <dbReference type="ChEBI" id="CHEBI:49883"/>
    </cofactor>
</comment>
<sequence length="252" mass="28573">HDGIIILPASTVFEKDGSVSNSARQVQWRNKLVEPLFDSKPDMWIMKELADRLGFGAHFTYDSPEDVLREINRGACIIMMRQSPERLKRQQEYCCAFSCEDCQAKSGPVKGEYWGLPWPCWNDEHPGTPILYRNDIPVSEGGNEFRPRFRGAGSTDGNPISDDGVSMLGVAYEYPEGYDQMNCDGTPGDGWKYELDCDWKEMIAQNKCPSGAGRARFRAWGLPDPIPIHREPIESPRPDLVDKYPTYDDVED</sequence>